<dbReference type="Gene3D" id="3.20.20.80">
    <property type="entry name" value="Glycosidases"/>
    <property type="match status" value="1"/>
</dbReference>
<dbReference type="Proteomes" id="UP001500368">
    <property type="component" value="Unassembled WGS sequence"/>
</dbReference>
<sequence>MEHNVSANAQVAERPQWWKEPFAVFQTNLQEIDADLNVESTLDTVLGHGADTWMLNAGGILSFFPTTLPFQTPSPYLSKRPSGDLLGDAVEAAHARGVRVIARFDFSKVTKSIANEHPEWCFRTQDGEPQIFNGLWSVCPSGDYYQKRSFDILDEVLDRYPIDGVFFNWFNFNIVDYNMKVYGICHCASCTERFREWSGGEELPTDTKSPRVRDWVRFTTAVLGDLNTRIAEHIRARSHSILVIQGKQADMRYSEAHKMPGKELWPHSTGEAISELQHHEPPVPALVNAVSFVDAPYRMGGEEPAQFAQYLAQGIARGGMPSTYIMGAPGRIPYPSLPVAGEITRFFRAHTSDIYSKLTPAARIAVVKAPSARPGSPPSEEYLGVYTMLQRSQRPFDVIPLDQITALHDAGRLCRFDLVILPDVSRLGSQAPTLDSYVDDGGHVLLTGGTGFTAEGNSELVTSPALRRGDRVRTGTELKSAYATTAPQPEAFSDIYQGPLVPVMGTLLDCVWADEASGHGAILPPTSFAPPEKAHGHRPSADEAAYWRRNARSGGSVTVVPWTIGQSYREVETSAAAQVLLEIVDGLATPRLEITAPESLEVVVSTAGDDLILHLLNLSGAGRRGFRPPAPLTAVGIRLLEEAPSAEASALVSGMRFRDVNSTMEVTVRDHFEVLQIRGAAGLV</sequence>
<gene>
    <name evidence="1" type="ORF">GCM10025790_10970</name>
</gene>
<accession>A0ABP9FTY6</accession>
<dbReference type="Gene3D" id="3.40.50.880">
    <property type="match status" value="1"/>
</dbReference>
<protein>
    <submittedName>
        <fullName evidence="1">Family 10 glycosylhydrolase</fullName>
    </submittedName>
</protein>
<keyword evidence="2" id="KW-1185">Reference proteome</keyword>
<reference evidence="2" key="1">
    <citation type="journal article" date="2019" name="Int. J. Syst. Evol. Microbiol.">
        <title>The Global Catalogue of Microorganisms (GCM) 10K type strain sequencing project: providing services to taxonomists for standard genome sequencing and annotation.</title>
        <authorList>
            <consortium name="The Broad Institute Genomics Platform"/>
            <consortium name="The Broad Institute Genome Sequencing Center for Infectious Disease"/>
            <person name="Wu L."/>
            <person name="Ma J."/>
        </authorList>
    </citation>
    <scope>NUCLEOTIDE SEQUENCE [LARGE SCALE GENOMIC DNA]</scope>
    <source>
        <strain evidence="2">JCM 19129</strain>
    </source>
</reference>
<evidence type="ECO:0000313" key="2">
    <source>
        <dbReference type="Proteomes" id="UP001500368"/>
    </source>
</evidence>
<proteinExistence type="predicted"/>
<evidence type="ECO:0000313" key="1">
    <source>
        <dbReference type="EMBL" id="GAA4917278.1"/>
    </source>
</evidence>
<dbReference type="InterPro" id="IPR029062">
    <property type="entry name" value="Class_I_gatase-like"/>
</dbReference>
<dbReference type="SUPFAM" id="SSF51445">
    <property type="entry name" value="(Trans)glycosidases"/>
    <property type="match status" value="1"/>
</dbReference>
<dbReference type="CDD" id="cd03143">
    <property type="entry name" value="A4_beta-galactosidase_middle_domain"/>
    <property type="match status" value="1"/>
</dbReference>
<dbReference type="InterPro" id="IPR028212">
    <property type="entry name" value="GHL6"/>
</dbReference>
<dbReference type="Pfam" id="PF14871">
    <property type="entry name" value="GHL6"/>
    <property type="match status" value="1"/>
</dbReference>
<dbReference type="EMBL" id="BAABLW010000005">
    <property type="protein sequence ID" value="GAA4917278.1"/>
    <property type="molecule type" value="Genomic_DNA"/>
</dbReference>
<organism evidence="1 2">
    <name type="scientific">Nesterenkonia rhizosphaerae</name>
    <dbReference type="NCBI Taxonomy" id="1348272"/>
    <lineage>
        <taxon>Bacteria</taxon>
        <taxon>Bacillati</taxon>
        <taxon>Actinomycetota</taxon>
        <taxon>Actinomycetes</taxon>
        <taxon>Micrococcales</taxon>
        <taxon>Micrococcaceae</taxon>
        <taxon>Nesterenkonia</taxon>
    </lineage>
</organism>
<name>A0ABP9FTY6_9MICC</name>
<dbReference type="InterPro" id="IPR017853">
    <property type="entry name" value="GH"/>
</dbReference>
<comment type="caution">
    <text evidence="1">The sequence shown here is derived from an EMBL/GenBank/DDBJ whole genome shotgun (WGS) entry which is preliminary data.</text>
</comment>